<comment type="caution">
    <text evidence="4">The sequence shown here is derived from an EMBL/GenBank/DDBJ whole genome shotgun (WGS) entry which is preliminary data.</text>
</comment>
<evidence type="ECO:0000313" key="4">
    <source>
        <dbReference type="EMBL" id="GFS18982.1"/>
    </source>
</evidence>
<evidence type="ECO:0000256" key="2">
    <source>
        <dbReference type="ARBA" id="ARBA00033214"/>
    </source>
</evidence>
<dbReference type="GO" id="GO:0003723">
    <property type="term" value="F:RNA binding"/>
    <property type="evidence" value="ECO:0007669"/>
    <property type="project" value="InterPro"/>
</dbReference>
<dbReference type="Gene3D" id="1.10.10.10">
    <property type="entry name" value="Winged helix-like DNA-binding domain superfamily/Winged helix DNA-binding domain"/>
    <property type="match status" value="1"/>
</dbReference>
<protein>
    <recommendedName>
        <fullName evidence="2">CSN12-like protein</fullName>
    </recommendedName>
</protein>
<dbReference type="EMBL" id="BMAT01006747">
    <property type="protein sequence ID" value="GFS18982.1"/>
    <property type="molecule type" value="Genomic_DNA"/>
</dbReference>
<dbReference type="SMART" id="SM00753">
    <property type="entry name" value="PAM"/>
    <property type="match status" value="1"/>
</dbReference>
<feature type="domain" description="PCI" evidence="3">
    <location>
        <begin position="216"/>
        <end position="398"/>
    </location>
</feature>
<proteinExistence type="inferred from homology"/>
<name>A0AAV4JBX6_9GAST</name>
<accession>A0AAV4JBX6</accession>
<dbReference type="Pfam" id="PF01399">
    <property type="entry name" value="PCI"/>
    <property type="match status" value="1"/>
</dbReference>
<organism evidence="4 5">
    <name type="scientific">Elysia marginata</name>
    <dbReference type="NCBI Taxonomy" id="1093978"/>
    <lineage>
        <taxon>Eukaryota</taxon>
        <taxon>Metazoa</taxon>
        <taxon>Spiralia</taxon>
        <taxon>Lophotrochozoa</taxon>
        <taxon>Mollusca</taxon>
        <taxon>Gastropoda</taxon>
        <taxon>Heterobranchia</taxon>
        <taxon>Euthyneura</taxon>
        <taxon>Panpulmonata</taxon>
        <taxon>Sacoglossa</taxon>
        <taxon>Placobranchoidea</taxon>
        <taxon>Plakobranchidae</taxon>
        <taxon>Elysia</taxon>
    </lineage>
</organism>
<dbReference type="GO" id="GO:0006368">
    <property type="term" value="P:transcription elongation by RNA polymerase II"/>
    <property type="evidence" value="ECO:0007669"/>
    <property type="project" value="TreeGrafter"/>
</dbReference>
<evidence type="ECO:0000259" key="3">
    <source>
        <dbReference type="PROSITE" id="PS50250"/>
    </source>
</evidence>
<dbReference type="GO" id="GO:0016973">
    <property type="term" value="P:poly(A)+ mRNA export from nucleus"/>
    <property type="evidence" value="ECO:0007669"/>
    <property type="project" value="TreeGrafter"/>
</dbReference>
<dbReference type="AlphaFoldDB" id="A0AAV4JBX6"/>
<gene>
    <name evidence="4" type="ORF">ElyMa_003276900</name>
</gene>
<dbReference type="InterPro" id="IPR000717">
    <property type="entry name" value="PCI_dom"/>
</dbReference>
<dbReference type="PANTHER" id="PTHR12732">
    <property type="entry name" value="UNCHARACTERIZED PROTEASOME COMPONENT REGION PCI-CONTAINING"/>
    <property type="match status" value="1"/>
</dbReference>
<reference evidence="4 5" key="1">
    <citation type="journal article" date="2021" name="Elife">
        <title>Chloroplast acquisition without the gene transfer in kleptoplastic sea slugs, Plakobranchus ocellatus.</title>
        <authorList>
            <person name="Maeda T."/>
            <person name="Takahashi S."/>
            <person name="Yoshida T."/>
            <person name="Shimamura S."/>
            <person name="Takaki Y."/>
            <person name="Nagai Y."/>
            <person name="Toyoda A."/>
            <person name="Suzuki Y."/>
            <person name="Arimoto A."/>
            <person name="Ishii H."/>
            <person name="Satoh N."/>
            <person name="Nishiyama T."/>
            <person name="Hasebe M."/>
            <person name="Maruyama T."/>
            <person name="Minagawa J."/>
            <person name="Obokata J."/>
            <person name="Shigenobu S."/>
        </authorList>
    </citation>
    <scope>NUCLEOTIDE SEQUENCE [LARGE SCALE GENOMIC DNA]</scope>
</reference>
<evidence type="ECO:0000313" key="5">
    <source>
        <dbReference type="Proteomes" id="UP000762676"/>
    </source>
</evidence>
<dbReference type="InterPro" id="IPR036388">
    <property type="entry name" value="WH-like_DNA-bd_sf"/>
</dbReference>
<dbReference type="GO" id="GO:0070390">
    <property type="term" value="C:transcription export complex 2"/>
    <property type="evidence" value="ECO:0007669"/>
    <property type="project" value="TreeGrafter"/>
</dbReference>
<dbReference type="PROSITE" id="PS50250">
    <property type="entry name" value="PCI"/>
    <property type="match status" value="1"/>
</dbReference>
<comment type="similarity">
    <text evidence="1">Belongs to the CSN12 family.</text>
</comment>
<dbReference type="GO" id="GO:0000973">
    <property type="term" value="P:post-transcriptional tethering of RNA polymerase II gene DNA at nuclear periphery"/>
    <property type="evidence" value="ECO:0007669"/>
    <property type="project" value="TreeGrafter"/>
</dbReference>
<keyword evidence="5" id="KW-1185">Reference proteome</keyword>
<dbReference type="InterPro" id="IPR045114">
    <property type="entry name" value="Csn12-like"/>
</dbReference>
<dbReference type="Proteomes" id="UP000762676">
    <property type="component" value="Unassembled WGS sequence"/>
</dbReference>
<dbReference type="PANTHER" id="PTHR12732:SF0">
    <property type="entry name" value="PCI DOMAIN-CONTAINING PROTEIN 2"/>
    <property type="match status" value="1"/>
</dbReference>
<dbReference type="FunFam" id="1.10.10.10:FF:000146">
    <property type="entry name" value="PCI domain-containing protein 2 homolog"/>
    <property type="match status" value="1"/>
</dbReference>
<dbReference type="GO" id="GO:0003690">
    <property type="term" value="F:double-stranded DNA binding"/>
    <property type="evidence" value="ECO:0007669"/>
    <property type="project" value="InterPro"/>
</dbReference>
<evidence type="ECO:0000256" key="1">
    <source>
        <dbReference type="ARBA" id="ARBA00025771"/>
    </source>
</evidence>
<sequence>MLWVWYAPHIGTPESLADCALGGKLSRWHTLRAEPPERIPAMANISLNSYLHLVNEALQNYDSDEAARLLSFRDAHVASHNLRNPRPDQQCRRVLVPPYDEMVAAHIKCCYYVANHDFAEAYNQQAQADVQLVQRNRGKAGESLEKAAEQLMGLFRVCASDNRAAIEDSKKWGMLNLVNQLFKIYFKINKLHLCKPLIRAIESLPIKDKFSLSQLVTYRFYVGRKAMFDSDYKSAEEYLTFAFEKCHRDSHKNKRLILIYLIPVKMLLGSMPKSGLVRKYNLRQFLDVAQAVRSGNLLQLNEAMQKHEAFFIRCGIYLILEKLKIITYRNLFKKVYLIKDKNHLIDISSFTVALRMMGVEDIDDDETQCLLANLIFENKIKGYITHQHQKLVVSKQNPFPVLSTVL</sequence>